<dbReference type="InterPro" id="IPR051536">
    <property type="entry name" value="UDG_Type-4/5"/>
</dbReference>
<dbReference type="GO" id="GO:0004844">
    <property type="term" value="F:uracil DNA N-glycosylase activity"/>
    <property type="evidence" value="ECO:0007669"/>
    <property type="project" value="UniProtKB-EC"/>
</dbReference>
<keyword evidence="7" id="KW-0227">DNA damage</keyword>
<evidence type="ECO:0000256" key="11">
    <source>
        <dbReference type="ARBA" id="ARBA00023204"/>
    </source>
</evidence>
<name>A0A5B8U934_9ACTN</name>
<organism evidence="14 15">
    <name type="scientific">Baekduia soli</name>
    <dbReference type="NCBI Taxonomy" id="496014"/>
    <lineage>
        <taxon>Bacteria</taxon>
        <taxon>Bacillati</taxon>
        <taxon>Actinomycetota</taxon>
        <taxon>Thermoleophilia</taxon>
        <taxon>Solirubrobacterales</taxon>
        <taxon>Baekduiaceae</taxon>
        <taxon>Baekduia</taxon>
    </lineage>
</organism>
<gene>
    <name evidence="14" type="ORF">FSW04_19755</name>
</gene>
<dbReference type="PANTHER" id="PTHR33693:SF1">
    <property type="entry name" value="TYPE-4 URACIL-DNA GLYCOSYLASE"/>
    <property type="match status" value="1"/>
</dbReference>
<evidence type="ECO:0000313" key="15">
    <source>
        <dbReference type="Proteomes" id="UP000321805"/>
    </source>
</evidence>
<feature type="domain" description="Uracil-DNA glycosylase-like" evidence="13">
    <location>
        <begin position="108"/>
        <end position="258"/>
    </location>
</feature>
<evidence type="ECO:0000256" key="6">
    <source>
        <dbReference type="ARBA" id="ARBA00022723"/>
    </source>
</evidence>
<dbReference type="GO" id="GO:0046872">
    <property type="term" value="F:metal ion binding"/>
    <property type="evidence" value="ECO:0007669"/>
    <property type="project" value="UniProtKB-KW"/>
</dbReference>
<dbReference type="KEGG" id="bsol:FSW04_19755"/>
<evidence type="ECO:0000313" key="14">
    <source>
        <dbReference type="EMBL" id="QEC49584.1"/>
    </source>
</evidence>
<dbReference type="AlphaFoldDB" id="A0A5B8U934"/>
<comment type="catalytic activity">
    <reaction evidence="1">
        <text>Hydrolyzes single-stranded DNA or mismatched double-stranded DNA and polynucleotides, releasing free uracil.</text>
        <dbReference type="EC" id="3.2.2.27"/>
    </reaction>
</comment>
<evidence type="ECO:0000259" key="13">
    <source>
        <dbReference type="SMART" id="SM00986"/>
    </source>
</evidence>
<protein>
    <recommendedName>
        <fullName evidence="4">Type-4 uracil-DNA glycosylase</fullName>
        <ecNumber evidence="3">3.2.2.27</ecNumber>
    </recommendedName>
</protein>
<feature type="region of interest" description="Disordered" evidence="12">
    <location>
        <begin position="268"/>
        <end position="298"/>
    </location>
</feature>
<feature type="compositionally biased region" description="Basic and acidic residues" evidence="12">
    <location>
        <begin position="14"/>
        <end position="27"/>
    </location>
</feature>
<evidence type="ECO:0000256" key="4">
    <source>
        <dbReference type="ARBA" id="ARBA00019403"/>
    </source>
</evidence>
<evidence type="ECO:0000256" key="3">
    <source>
        <dbReference type="ARBA" id="ARBA00012030"/>
    </source>
</evidence>
<dbReference type="InterPro" id="IPR036895">
    <property type="entry name" value="Uracil-DNA_glycosylase-like_sf"/>
</dbReference>
<dbReference type="NCBIfam" id="TIGR00758">
    <property type="entry name" value="UDG_fam4"/>
    <property type="match status" value="1"/>
</dbReference>
<keyword evidence="15" id="KW-1185">Reference proteome</keyword>
<dbReference type="EMBL" id="CP042430">
    <property type="protein sequence ID" value="QEC49584.1"/>
    <property type="molecule type" value="Genomic_DNA"/>
</dbReference>
<dbReference type="GO" id="GO:0006281">
    <property type="term" value="P:DNA repair"/>
    <property type="evidence" value="ECO:0007669"/>
    <property type="project" value="UniProtKB-KW"/>
</dbReference>
<evidence type="ECO:0000256" key="7">
    <source>
        <dbReference type="ARBA" id="ARBA00022763"/>
    </source>
</evidence>
<keyword evidence="10" id="KW-0411">Iron-sulfur</keyword>
<dbReference type="CDD" id="cd10030">
    <property type="entry name" value="UDG-F4_TTUDGA_SPO1dp_like"/>
    <property type="match status" value="1"/>
</dbReference>
<evidence type="ECO:0000256" key="12">
    <source>
        <dbReference type="SAM" id="MobiDB-lite"/>
    </source>
</evidence>
<keyword evidence="8" id="KW-0378">Hydrolase</keyword>
<dbReference type="EC" id="3.2.2.27" evidence="3"/>
<dbReference type="Pfam" id="PF03167">
    <property type="entry name" value="UDG"/>
    <property type="match status" value="1"/>
</dbReference>
<dbReference type="SMART" id="SM00987">
    <property type="entry name" value="UreE_C"/>
    <property type="match status" value="1"/>
</dbReference>
<keyword evidence="5" id="KW-0004">4Fe-4S</keyword>
<reference evidence="14 15" key="1">
    <citation type="journal article" date="2018" name="J. Microbiol.">
        <title>Baekduia soli gen. nov., sp. nov., a novel bacterium isolated from the soil of Baekdu Mountain and proposal of a novel family name, Baekduiaceae fam. nov.</title>
        <authorList>
            <person name="An D.S."/>
            <person name="Siddiqi M.Z."/>
            <person name="Kim K.H."/>
            <person name="Yu H.S."/>
            <person name="Im W.T."/>
        </authorList>
    </citation>
    <scope>NUCLEOTIDE SEQUENCE [LARGE SCALE GENOMIC DNA]</scope>
    <source>
        <strain evidence="14 15">BR7-21</strain>
    </source>
</reference>
<dbReference type="SUPFAM" id="SSF52141">
    <property type="entry name" value="Uracil-DNA glycosylase-like"/>
    <property type="match status" value="1"/>
</dbReference>
<sequence>MAGQRAAQVGDGAQRLHRDGARAKGEEVIAAVGPALRTGDAGRELEGAPDDTPQIAKGNSPGSGRRSRLGRVSSTAAQRREALKAVLAEARGCTRCPELARTRSTVVFGSGNADAELMFVGEAPGRNEDLQGLPFVGQAGQLLDRLLGEIGLARSDVFINNVLNCRPPGNRDPQPAEIEHCQDFLFRKIELVQPSMIVTLGNFATKLLRQDTTGVMRLHGRPEVRVVGTRAVRLYPVFHPAAALYTPANVDVLREDFARIPELLALGAPEQPQAEAVEPEPPAAAEAEPEPSLQLGLF</sequence>
<evidence type="ECO:0000256" key="10">
    <source>
        <dbReference type="ARBA" id="ARBA00023014"/>
    </source>
</evidence>
<dbReference type="SMART" id="SM00986">
    <property type="entry name" value="UDG"/>
    <property type="match status" value="1"/>
</dbReference>
<dbReference type="Gene3D" id="3.40.470.10">
    <property type="entry name" value="Uracil-DNA glycosylase-like domain"/>
    <property type="match status" value="1"/>
</dbReference>
<evidence type="ECO:0000256" key="5">
    <source>
        <dbReference type="ARBA" id="ARBA00022485"/>
    </source>
</evidence>
<dbReference type="Proteomes" id="UP000321805">
    <property type="component" value="Chromosome"/>
</dbReference>
<evidence type="ECO:0000256" key="1">
    <source>
        <dbReference type="ARBA" id="ARBA00001400"/>
    </source>
</evidence>
<dbReference type="OrthoDB" id="5290748at2"/>
<dbReference type="InterPro" id="IPR005273">
    <property type="entry name" value="Ura-DNA_glyco_family4"/>
</dbReference>
<feature type="compositionally biased region" description="Low complexity" evidence="12">
    <location>
        <begin position="58"/>
        <end position="74"/>
    </location>
</feature>
<proteinExistence type="inferred from homology"/>
<keyword evidence="11" id="KW-0234">DNA repair</keyword>
<accession>A0A5B8U934</accession>
<keyword evidence="9" id="KW-0408">Iron</keyword>
<evidence type="ECO:0000256" key="8">
    <source>
        <dbReference type="ARBA" id="ARBA00022801"/>
    </source>
</evidence>
<feature type="region of interest" description="Disordered" evidence="12">
    <location>
        <begin position="1"/>
        <end position="76"/>
    </location>
</feature>
<dbReference type="InterPro" id="IPR005122">
    <property type="entry name" value="Uracil-DNA_glycosylase-like"/>
</dbReference>
<evidence type="ECO:0000256" key="9">
    <source>
        <dbReference type="ARBA" id="ARBA00023004"/>
    </source>
</evidence>
<dbReference type="GO" id="GO:0051539">
    <property type="term" value="F:4 iron, 4 sulfur cluster binding"/>
    <property type="evidence" value="ECO:0007669"/>
    <property type="project" value="UniProtKB-KW"/>
</dbReference>
<comment type="similarity">
    <text evidence="2">Belongs to the uracil-DNA glycosylase (UDG) superfamily. Type 4 (UDGa) family.</text>
</comment>
<evidence type="ECO:0000256" key="2">
    <source>
        <dbReference type="ARBA" id="ARBA00006521"/>
    </source>
</evidence>
<dbReference type="PANTHER" id="PTHR33693">
    <property type="entry name" value="TYPE-5 URACIL-DNA GLYCOSYLASE"/>
    <property type="match status" value="1"/>
</dbReference>
<keyword evidence="6" id="KW-0479">Metal-binding</keyword>